<sequence length="264" mass="30065">MKILATIFLLTGFLYAQDFSTRYDVDVSMFGKVGYADVELKEDGKKYEIKLVANTVDVAAFLLNNRVETFVSKGVIVDGKYIPETFVKTKTKTRSNKIQTYYFNHKEKEIIFVEEKTNLVSQTDFNPSTFEFTTRDVQESSKEENILDDYIADDVLSSYLNTKSSCIDGHRSYNLFAIGAHSDENRVTLSCLENTKKESASLLFSDGIANIYNLHVEPIDPDETTVDVLIAYDYDGLLKEAVLGEIFWIGKITAKRVYHKISRK</sequence>
<keyword evidence="2" id="KW-1185">Reference proteome</keyword>
<organism evidence="1 2">
    <name type="scientific">Candidatus Sulfurimonas baltica</name>
    <dbReference type="NCBI Taxonomy" id="2740404"/>
    <lineage>
        <taxon>Bacteria</taxon>
        <taxon>Pseudomonadati</taxon>
        <taxon>Campylobacterota</taxon>
        <taxon>Epsilonproteobacteria</taxon>
        <taxon>Campylobacterales</taxon>
        <taxon>Sulfurimonadaceae</taxon>
        <taxon>Sulfurimonas</taxon>
    </lineage>
</organism>
<proteinExistence type="predicted"/>
<accession>A0A7S7LUQ2</accession>
<gene>
    <name evidence="1" type="ORF">HUE88_11075</name>
</gene>
<reference evidence="1 2" key="1">
    <citation type="submission" date="2020-05" db="EMBL/GenBank/DDBJ databases">
        <title>Sulfurimonas marisnigri, sp. nov., and Sulfurimonas baltica, sp. nov., manganese oxide reducing chemolithoautotrophs of the class Epsilonproteobacteria isolated from the pelagic redoxclines of the Black and Baltic Seas and emended description of the genus Sulfurimonas.</title>
        <authorList>
            <person name="Henkel J.V."/>
            <person name="Laudan C."/>
            <person name="Werner J."/>
            <person name="Neu T."/>
            <person name="Plewe S."/>
            <person name="Sproer C."/>
            <person name="Bunk B."/>
            <person name="Schulz-Vogt H.N."/>
        </authorList>
    </citation>
    <scope>NUCLEOTIDE SEQUENCE [LARGE SCALE GENOMIC DNA]</scope>
    <source>
        <strain evidence="1 2">GD2</strain>
    </source>
</reference>
<evidence type="ECO:0000313" key="1">
    <source>
        <dbReference type="EMBL" id="QOY51640.1"/>
    </source>
</evidence>
<name>A0A7S7LUQ2_9BACT</name>
<dbReference type="RefSeq" id="WP_194369019.1">
    <property type="nucleotide sequence ID" value="NZ_CP054492.1"/>
</dbReference>
<dbReference type="AlphaFoldDB" id="A0A7S7LUQ2"/>
<protein>
    <submittedName>
        <fullName evidence="1">DUF3108 domain-containing protein</fullName>
    </submittedName>
</protein>
<evidence type="ECO:0000313" key="2">
    <source>
        <dbReference type="Proteomes" id="UP000593994"/>
    </source>
</evidence>
<dbReference type="Proteomes" id="UP000593994">
    <property type="component" value="Chromosome"/>
</dbReference>
<dbReference type="EMBL" id="CP054492">
    <property type="protein sequence ID" value="QOY51640.1"/>
    <property type="molecule type" value="Genomic_DNA"/>
</dbReference>
<dbReference type="KEGG" id="sbal:HUE88_11075"/>